<protein>
    <submittedName>
        <fullName evidence="2">YusW family protein</fullName>
    </submittedName>
</protein>
<proteinExistence type="predicted"/>
<dbReference type="EMBL" id="JBHSNP010000029">
    <property type="protein sequence ID" value="MFC5604981.1"/>
    <property type="molecule type" value="Genomic_DNA"/>
</dbReference>
<accession>A0ABW0U2W3</accession>
<evidence type="ECO:0000313" key="2">
    <source>
        <dbReference type="EMBL" id="MFC5604981.1"/>
    </source>
</evidence>
<comment type="caution">
    <text evidence="2">The sequence shown here is derived from an EMBL/GenBank/DDBJ whole genome shotgun (WGS) entry which is preliminary data.</text>
</comment>
<keyword evidence="1" id="KW-0732">Signal</keyword>
<name>A0ABW0U2W3_9BACL</name>
<gene>
    <name evidence="2" type="ORF">ACFPTP_17220</name>
</gene>
<feature type="chain" id="PRO_5045810520" evidence="1">
    <location>
        <begin position="29"/>
        <end position="156"/>
    </location>
</feature>
<reference evidence="3" key="1">
    <citation type="journal article" date="2019" name="Int. J. Syst. Evol. Microbiol.">
        <title>The Global Catalogue of Microorganisms (GCM) 10K type strain sequencing project: providing services to taxonomists for standard genome sequencing and annotation.</title>
        <authorList>
            <consortium name="The Broad Institute Genomics Platform"/>
            <consortium name="The Broad Institute Genome Sequencing Center for Infectious Disease"/>
            <person name="Wu L."/>
            <person name="Ma J."/>
        </authorList>
    </citation>
    <scope>NUCLEOTIDE SEQUENCE [LARGE SCALE GENOMIC DNA]</scope>
    <source>
        <strain evidence="3">KACC 11299</strain>
    </source>
</reference>
<dbReference type="PROSITE" id="PS51257">
    <property type="entry name" value="PROKAR_LIPOPROTEIN"/>
    <property type="match status" value="1"/>
</dbReference>
<organism evidence="2 3">
    <name type="scientific">Sporosarcina koreensis</name>
    <dbReference type="NCBI Taxonomy" id="334735"/>
    <lineage>
        <taxon>Bacteria</taxon>
        <taxon>Bacillati</taxon>
        <taxon>Bacillota</taxon>
        <taxon>Bacilli</taxon>
        <taxon>Bacillales</taxon>
        <taxon>Caryophanaceae</taxon>
        <taxon>Sporosarcina</taxon>
    </lineage>
</organism>
<dbReference type="Pfam" id="PF14039">
    <property type="entry name" value="YusW"/>
    <property type="match status" value="1"/>
</dbReference>
<dbReference type="Proteomes" id="UP001596071">
    <property type="component" value="Unassembled WGS sequence"/>
</dbReference>
<evidence type="ECO:0000313" key="3">
    <source>
        <dbReference type="Proteomes" id="UP001596071"/>
    </source>
</evidence>
<dbReference type="InterPro" id="IPR025623">
    <property type="entry name" value="YusW"/>
</dbReference>
<feature type="signal peptide" evidence="1">
    <location>
        <begin position="1"/>
        <end position="28"/>
    </location>
</feature>
<evidence type="ECO:0000256" key="1">
    <source>
        <dbReference type="SAM" id="SignalP"/>
    </source>
</evidence>
<sequence length="156" mass="17636">MRDTMKIVMLFLAAVLVLSACGNSSKNADNPKREDATIMYENEKEGGTMNTGGGYGFNKFDLEIDVDGKDVIDVEYEVAKNHRAKYVNKLAGLNLKAQEAFNELDPLFVKFATKKSLSEKDVKENIMEWFGVDTYTKFDLEIDFDDGTKMVIEDHK</sequence>
<keyword evidence="3" id="KW-1185">Reference proteome</keyword>
<dbReference type="RefSeq" id="WP_381447349.1">
    <property type="nucleotide sequence ID" value="NZ_JBHSNP010000029.1"/>
</dbReference>